<dbReference type="EMBL" id="JACEIK010002537">
    <property type="protein sequence ID" value="MCD9637672.1"/>
    <property type="molecule type" value="Genomic_DNA"/>
</dbReference>
<sequence>MSVEKTKRQEVQRQEVQVPCEEILKREKEISLLSEEEKKKREKERQIYLELRQKAIDNPLSYVPFFPFGPGCVMPDFAEKGETVNYFELRRQRPLTEEEERRFSPGMSVNLPSLQPKSQFVPLTPEIIQKLEEQEQLAHSTTLASREGKRQKLAAEGRCLDGSYLTSYCKCDGSSLSQNFGLEALYSPELSQICLAYRRQIRQSHCFDIDNHPGSPWAQLQYYHLGISEAPLSYLWNWLTVLSWNIMRKSPMFSNTKY</sequence>
<evidence type="ECO:0000313" key="3">
    <source>
        <dbReference type="Proteomes" id="UP000823775"/>
    </source>
</evidence>
<gene>
    <name evidence="2" type="ORF">HAX54_021083</name>
</gene>
<keyword evidence="3" id="KW-1185">Reference proteome</keyword>
<evidence type="ECO:0000256" key="1">
    <source>
        <dbReference type="SAM" id="Coils"/>
    </source>
</evidence>
<evidence type="ECO:0000313" key="2">
    <source>
        <dbReference type="EMBL" id="MCD9637672.1"/>
    </source>
</evidence>
<accession>A0ABS8UU33</accession>
<proteinExistence type="predicted"/>
<dbReference type="Proteomes" id="UP000823775">
    <property type="component" value="Unassembled WGS sequence"/>
</dbReference>
<feature type="coiled-coil region" evidence="1">
    <location>
        <begin position="26"/>
        <end position="54"/>
    </location>
</feature>
<organism evidence="2 3">
    <name type="scientific">Datura stramonium</name>
    <name type="common">Jimsonweed</name>
    <name type="synonym">Common thornapple</name>
    <dbReference type="NCBI Taxonomy" id="4076"/>
    <lineage>
        <taxon>Eukaryota</taxon>
        <taxon>Viridiplantae</taxon>
        <taxon>Streptophyta</taxon>
        <taxon>Embryophyta</taxon>
        <taxon>Tracheophyta</taxon>
        <taxon>Spermatophyta</taxon>
        <taxon>Magnoliopsida</taxon>
        <taxon>eudicotyledons</taxon>
        <taxon>Gunneridae</taxon>
        <taxon>Pentapetalae</taxon>
        <taxon>asterids</taxon>
        <taxon>lamiids</taxon>
        <taxon>Solanales</taxon>
        <taxon>Solanaceae</taxon>
        <taxon>Solanoideae</taxon>
        <taxon>Datureae</taxon>
        <taxon>Datura</taxon>
    </lineage>
</organism>
<keyword evidence="1" id="KW-0175">Coiled coil</keyword>
<reference evidence="2 3" key="1">
    <citation type="journal article" date="2021" name="BMC Genomics">
        <title>Datura genome reveals duplications of psychoactive alkaloid biosynthetic genes and high mutation rate following tissue culture.</title>
        <authorList>
            <person name="Rajewski A."/>
            <person name="Carter-House D."/>
            <person name="Stajich J."/>
            <person name="Litt A."/>
        </authorList>
    </citation>
    <scope>NUCLEOTIDE SEQUENCE [LARGE SCALE GENOMIC DNA]</scope>
    <source>
        <strain evidence="2">AR-01</strain>
    </source>
</reference>
<protein>
    <submittedName>
        <fullName evidence="2">Uncharacterized protein</fullName>
    </submittedName>
</protein>
<name>A0ABS8UU33_DATST</name>
<comment type="caution">
    <text evidence="2">The sequence shown here is derived from an EMBL/GenBank/DDBJ whole genome shotgun (WGS) entry which is preliminary data.</text>
</comment>